<name>A0A1L9QS02_9CYAN</name>
<dbReference type="InterPro" id="IPR001962">
    <property type="entry name" value="Asn_synthase"/>
</dbReference>
<feature type="binding site" evidence="9">
    <location>
        <position position="100"/>
    </location>
    <ligand>
        <name>L-glutamine</name>
        <dbReference type="ChEBI" id="CHEBI:58359"/>
    </ligand>
</feature>
<dbReference type="STRING" id="1925591.BI308_10870"/>
<keyword evidence="6" id="KW-0061">Asparagine biosynthesis</keyword>
<dbReference type="PROSITE" id="PS51278">
    <property type="entry name" value="GATASE_TYPE_2"/>
    <property type="match status" value="1"/>
</dbReference>
<dbReference type="SUPFAM" id="SSF52402">
    <property type="entry name" value="Adenine nucleotide alpha hydrolases-like"/>
    <property type="match status" value="1"/>
</dbReference>
<evidence type="ECO:0000256" key="4">
    <source>
        <dbReference type="ARBA" id="ARBA00022741"/>
    </source>
</evidence>
<organism evidence="12 13">
    <name type="scientific">Roseofilum reptotaenium AO1-A</name>
    <dbReference type="NCBI Taxonomy" id="1925591"/>
    <lineage>
        <taxon>Bacteria</taxon>
        <taxon>Bacillati</taxon>
        <taxon>Cyanobacteriota</taxon>
        <taxon>Cyanophyceae</taxon>
        <taxon>Desertifilales</taxon>
        <taxon>Desertifilaceae</taxon>
        <taxon>Roseofilum</taxon>
    </lineage>
</organism>
<dbReference type="GO" id="GO:0006529">
    <property type="term" value="P:asparagine biosynthetic process"/>
    <property type="evidence" value="ECO:0007669"/>
    <property type="project" value="UniProtKB-KW"/>
</dbReference>
<evidence type="ECO:0000256" key="9">
    <source>
        <dbReference type="PIRSR" id="PIRSR001589-2"/>
    </source>
</evidence>
<feature type="binding site" evidence="9">
    <location>
        <begin position="368"/>
        <end position="369"/>
    </location>
    <ligand>
        <name>ATP</name>
        <dbReference type="ChEBI" id="CHEBI:30616"/>
    </ligand>
</feature>
<comment type="catalytic activity">
    <reaction evidence="8">
        <text>L-aspartate + L-glutamine + ATP + H2O = L-asparagine + L-glutamate + AMP + diphosphate + H(+)</text>
        <dbReference type="Rhea" id="RHEA:12228"/>
        <dbReference type="ChEBI" id="CHEBI:15377"/>
        <dbReference type="ChEBI" id="CHEBI:15378"/>
        <dbReference type="ChEBI" id="CHEBI:29985"/>
        <dbReference type="ChEBI" id="CHEBI:29991"/>
        <dbReference type="ChEBI" id="CHEBI:30616"/>
        <dbReference type="ChEBI" id="CHEBI:33019"/>
        <dbReference type="ChEBI" id="CHEBI:58048"/>
        <dbReference type="ChEBI" id="CHEBI:58359"/>
        <dbReference type="ChEBI" id="CHEBI:456215"/>
        <dbReference type="EC" id="6.3.5.4"/>
    </reaction>
</comment>
<dbReference type="AlphaFoldDB" id="A0A1L9QS02"/>
<evidence type="ECO:0000256" key="5">
    <source>
        <dbReference type="ARBA" id="ARBA00022840"/>
    </source>
</evidence>
<evidence type="ECO:0000256" key="10">
    <source>
        <dbReference type="PIRSR" id="PIRSR001589-3"/>
    </source>
</evidence>
<evidence type="ECO:0000256" key="2">
    <source>
        <dbReference type="ARBA" id="ARBA00005752"/>
    </source>
</evidence>
<dbReference type="Gene3D" id="3.60.20.10">
    <property type="entry name" value="Glutamine Phosphoribosylpyrophosphate, subunit 1, domain 1"/>
    <property type="match status" value="1"/>
</dbReference>
<dbReference type="EMBL" id="MLAW01000016">
    <property type="protein sequence ID" value="OJJ25470.1"/>
    <property type="molecule type" value="Genomic_DNA"/>
</dbReference>
<dbReference type="GO" id="GO:0005524">
    <property type="term" value="F:ATP binding"/>
    <property type="evidence" value="ECO:0007669"/>
    <property type="project" value="UniProtKB-KW"/>
</dbReference>
<dbReference type="InterPro" id="IPR029055">
    <property type="entry name" value="Ntn_hydrolases_N"/>
</dbReference>
<dbReference type="PANTHER" id="PTHR43284:SF1">
    <property type="entry name" value="ASPARAGINE SYNTHETASE"/>
    <property type="match status" value="1"/>
</dbReference>
<dbReference type="InterPro" id="IPR014729">
    <property type="entry name" value="Rossmann-like_a/b/a_fold"/>
</dbReference>
<dbReference type="PANTHER" id="PTHR43284">
    <property type="entry name" value="ASPARAGINE SYNTHETASE (GLUTAMINE-HYDROLYZING)"/>
    <property type="match status" value="1"/>
</dbReference>
<dbReference type="CDD" id="cd00712">
    <property type="entry name" value="AsnB"/>
    <property type="match status" value="1"/>
</dbReference>
<evidence type="ECO:0000313" key="13">
    <source>
        <dbReference type="Proteomes" id="UP000183940"/>
    </source>
</evidence>
<protein>
    <recommendedName>
        <fullName evidence="3">asparagine synthase (glutamine-hydrolyzing)</fullName>
        <ecNumber evidence="3">6.3.5.4</ecNumber>
    </recommendedName>
</protein>
<dbReference type="CDD" id="cd01991">
    <property type="entry name" value="Asn_synthase_B_C"/>
    <property type="match status" value="1"/>
</dbReference>
<dbReference type="InterPro" id="IPR051786">
    <property type="entry name" value="ASN_synthetase/amidase"/>
</dbReference>
<keyword evidence="13" id="KW-1185">Reference proteome</keyword>
<dbReference type="EC" id="6.3.5.4" evidence="3"/>
<evidence type="ECO:0000256" key="7">
    <source>
        <dbReference type="ARBA" id="ARBA00022962"/>
    </source>
</evidence>
<accession>A0A1L9QS02</accession>
<comment type="caution">
    <text evidence="12">The sequence shown here is derived from an EMBL/GenBank/DDBJ whole genome shotgun (WGS) entry which is preliminary data.</text>
</comment>
<keyword evidence="7" id="KW-0315">Glutamine amidotransferase</keyword>
<dbReference type="InterPro" id="IPR017932">
    <property type="entry name" value="GATase_2_dom"/>
</dbReference>
<dbReference type="GO" id="GO:0004066">
    <property type="term" value="F:asparagine synthase (glutamine-hydrolyzing) activity"/>
    <property type="evidence" value="ECO:0007669"/>
    <property type="project" value="UniProtKB-EC"/>
</dbReference>
<comment type="pathway">
    <text evidence="1">Amino-acid biosynthesis; L-asparagine biosynthesis; L-asparagine from L-aspartate (L-Gln route): step 1/1.</text>
</comment>
<evidence type="ECO:0000256" key="3">
    <source>
        <dbReference type="ARBA" id="ARBA00012737"/>
    </source>
</evidence>
<evidence type="ECO:0000313" key="12">
    <source>
        <dbReference type="EMBL" id="OJJ25470.1"/>
    </source>
</evidence>
<evidence type="ECO:0000256" key="8">
    <source>
        <dbReference type="ARBA" id="ARBA00048741"/>
    </source>
</evidence>
<feature type="site" description="Important for beta-aspartyl-AMP intermediate formation" evidence="10">
    <location>
        <position position="370"/>
    </location>
</feature>
<feature type="domain" description="Glutamine amidotransferase type-2" evidence="11">
    <location>
        <begin position="2"/>
        <end position="189"/>
    </location>
</feature>
<keyword evidence="6" id="KW-0028">Amino-acid biosynthesis</keyword>
<dbReference type="SUPFAM" id="SSF56235">
    <property type="entry name" value="N-terminal nucleophile aminohydrolases (Ntn hydrolases)"/>
    <property type="match status" value="1"/>
</dbReference>
<comment type="similarity">
    <text evidence="2">Belongs to the asparagine synthetase family.</text>
</comment>
<keyword evidence="4 9" id="KW-0547">Nucleotide-binding</keyword>
<gene>
    <name evidence="12" type="ORF">BI308_10870</name>
</gene>
<dbReference type="Pfam" id="PF00733">
    <property type="entry name" value="Asn_synthase"/>
    <property type="match status" value="1"/>
</dbReference>
<dbReference type="Proteomes" id="UP000183940">
    <property type="component" value="Unassembled WGS sequence"/>
</dbReference>
<reference evidence="12" key="1">
    <citation type="submission" date="2016-10" db="EMBL/GenBank/DDBJ databases">
        <title>CRISPR-Cas defence system in Roseofilum reptotaenium: evidence of a bacteriophage-cyanobacterium arms race in the coral black band disease.</title>
        <authorList>
            <person name="Buerger P."/>
            <person name="Wood-Charlson E.M."/>
            <person name="Weynberg K.D."/>
            <person name="Willis B."/>
            <person name="Van Oppen M.J."/>
        </authorList>
    </citation>
    <scope>NUCLEOTIDE SEQUENCE [LARGE SCALE GENOMIC DNA]</scope>
    <source>
        <strain evidence="12">AO1-A</strain>
    </source>
</reference>
<dbReference type="InterPro" id="IPR033738">
    <property type="entry name" value="AsnB_N"/>
</dbReference>
<keyword evidence="5 9" id="KW-0067">ATP-binding</keyword>
<evidence type="ECO:0000256" key="1">
    <source>
        <dbReference type="ARBA" id="ARBA00005187"/>
    </source>
</evidence>
<sequence>MSGIVGIVNADQSPVDREQLAQMTGYMTFRGPDVQRIWAEGSVGFGHTLLRTTDESANETQPLTVDQRVWIVADARVDGRRELIRSLQDRGESVNLDTPDPNLILHAYQIWGIDCLDRLTGDFAFAIWDSREQRLFCARDHFGVKPFFYAHLGKEFVFSNTLNCVRLYPSVSEKLNDLAIADFLLSGYNQEIDTSAFADIQRLPAAHRLIWTPENFKVERYWTLPTDGYIRYKRDEEYVEQFLDLMRLAVGDRLRTNKVAVYMSGGLDSTSAVAIAKELLSQTYPSYDLRAYTTVFDRLLPDEERYYSGLVAEHLDIPIHYQVADDLELCKGWEDIEGCAPEPTLIPLVKSNKEYYQAMTSHSRVTLSGEGGDGVFHSEGSYYYGVSMIRKGKIGTLILEIWKYWQSHKHIPQPGIRARLKEALGISSWTPSYPAWLNPSLEKQLNLKARWKNVYHQGKLKPIVSFRPEAYAMLVEPFGSYLFESYDSSVTGFPTEVRYPYFDLRLIEFLFSIPVISWILFKEILRVSMVGKLPEPVRCRPKAPAMGNSIKLRLQQLEDQWVDEFDETPRLSNYVNKAVIPRLCGMTAQNGEALIDLRPISLNYWLHQLSSIKIDSKSTQEARYVLGK</sequence>
<dbReference type="Gene3D" id="3.40.50.620">
    <property type="entry name" value="HUPs"/>
    <property type="match status" value="1"/>
</dbReference>
<dbReference type="Pfam" id="PF13537">
    <property type="entry name" value="GATase_7"/>
    <property type="match status" value="1"/>
</dbReference>
<proteinExistence type="inferred from homology"/>
<dbReference type="PIRSF" id="PIRSF001589">
    <property type="entry name" value="Asn_synthetase_glu-h"/>
    <property type="match status" value="1"/>
</dbReference>
<evidence type="ECO:0000259" key="11">
    <source>
        <dbReference type="PROSITE" id="PS51278"/>
    </source>
</evidence>
<dbReference type="InterPro" id="IPR006426">
    <property type="entry name" value="Asn_synth_AEB"/>
</dbReference>
<evidence type="ECO:0000256" key="6">
    <source>
        <dbReference type="ARBA" id="ARBA00022888"/>
    </source>
</evidence>